<dbReference type="EMBL" id="LR796189">
    <property type="protein sequence ID" value="CAB4125781.1"/>
    <property type="molecule type" value="Genomic_DNA"/>
</dbReference>
<proteinExistence type="predicted"/>
<organism evidence="1">
    <name type="scientific">uncultured Caudovirales phage</name>
    <dbReference type="NCBI Taxonomy" id="2100421"/>
    <lineage>
        <taxon>Viruses</taxon>
        <taxon>Duplodnaviria</taxon>
        <taxon>Heunggongvirae</taxon>
        <taxon>Uroviricota</taxon>
        <taxon>Caudoviricetes</taxon>
        <taxon>Peduoviridae</taxon>
        <taxon>Maltschvirus</taxon>
        <taxon>Maltschvirus maltsch</taxon>
    </lineage>
</organism>
<reference evidence="1" key="1">
    <citation type="submission" date="2020-04" db="EMBL/GenBank/DDBJ databases">
        <authorList>
            <person name="Chiriac C."/>
            <person name="Salcher M."/>
            <person name="Ghai R."/>
            <person name="Kavagutti S V."/>
        </authorList>
    </citation>
    <scope>NUCLEOTIDE SEQUENCE</scope>
</reference>
<sequence length="2377" mass="253566">MANVNINSYNEILGAMIRKIIADTPANDLNKGSVILTLLEAAAANDFENNTAILNVLELLNIDALRNNDLDAYASNFGLIRRTATKASGFVTISDSSITKRSTTLYPVKPAPIIGTSTLYVNDASTWNQTGIVYIGRGTTKFEGPIAYTSIINNGTFYTINLSSTLEKDHLLSDVVVDGQGTTDRFVTAGTTVKIPANNISPEIKYMTLRDAIIPAGEDSITGVPVTSISAGSVGNAGINTITLFNTPPFATALITNTNSFTNGTDTESDDVFRNRIKAYSSTLARGTKKSILASIDGVSDETEGKQVASAVITEPANIGQPSIVYVDDGTGFEPSFSGQSVDLLVASASGHEEFLQLANYPLPRPQAVNNAEAPFLLTDGMELKVLVDSIEEAVTFTAKDFRSLSTATISEVVVAINNKATLFKARLTVNSTRILLYPVNYKSEKIQVVSDSGLLDANTQFKFSVNEFSYIALYKNNVRLREVQKSAAVTSNTFTVWSITTTGNIILSVDGTPDQDRSFDVSDFGGKNFNALVISDWVTAFNTKFAGITATASTTGRLIITSNREGSVSQIEITGGSYLEKMFGGQVILSIGQDSDFALNRQNGNLQLANPTAAGDVISAGSSNTKGSVVSGSASGGNFNVSTDANSRPAEVVIVVDANIVEPRVINLAVGSSIVLSNQGSNVMRIMASTASAFKNVQPNDYIYIANRGDINNIGTGTWIDTKSCGLFKVYSRGEHTTDSVDTYLEVINVDMVVGGPYSVQDGSDFQAFFSDKYPQLWKGTMTAIPAAATIQSVVNSINSNIRGASAKTFRTNYIKISSVTEDGGSIAIPVSIGNASTQLFSTAGILKTGTASHIANKVEETDVFTIFKRTTPTATNVWLDRHTYTDMKGSLTSAVEPSKDGSGAYSETLTNTSANFSTDISYDDAITITSGQNKEQIRNIKSVIDNNNVGTRNSIARTLLDYNIADEYQVIKNLEFSAEDNLVAIIDNDAVAKTIDISFSRTGQVNTGSQSGTFTPTNLAFSANDADNEAGIDFGTLSVWGTLATQSSTNFADYAVWFKARNWYAANGASLMLRCKEYGPIGDKVKFNIDYPSVPNSTSSVFHTNSPSSTKVTYTFGSGPVDITNVSPGDRFTVTDLGSYNFRMTFPVTATVANITIGDVISISNDSGFSIVNTGVFRVNAKSDVNRTIDIYNPAGIATVVGNPAIHSVSCLADVADSLDGTYFTLNAPNGDTIKFWYDNNNSGTVEPDIGTTTRSWEINVATGASAITVATATAAAILNDTAFNTATNGGGTLNLITVTNSNNGPSLQGVDGSLVTNFSFSLITGGIADTYESLNVISGMLVFSLTDTATAAIASAITAGQILEVVEVTAGNITKATREESAVVTNELSYGHDANPLSFLNEEISFYDSLSYVLTFQNANPNFQLKTPLVLNNVSPVYSINTTINVDSSVGEKFRLVPITIDNINHQLTQKALSQLNIVSDIDIASSGKKIQLKSQLLGSNGAIEVVGGRANEALFKIIGDSQISIDGGVNYLEMKIPASPNALSPGQHVILQNDHGVERLNRQIGTDSMDVIKIDDSTFEYRYNNKNTYLNQYVKFAIVDANSIDSVSYPTPGLVWRWTHSDDGIVISLADRFAGTVLAQPGSHDAVGTLGSGTNIIVNVNDIGTVSTTLKFDMIITGQPVQADYITFRTSNSDTFAVNFQIDGNTTAPTGTSYTSATHKVAVAILSTDTSNEIMSKIYSSLLTNNMPIYFSSNITAGANLFEVREGNLVNAIGNLTGWDNTNKSLNTGDSIVSGYPIVKVNATNKYFDVVNPRGVAMASTPISASSTVIISSTPVIEWKLAHSSRVKITSVSVTSFVATATTSGPHRLNVGDTFSTVDIVVGGEPSVPGTGVGTVTAILGLNQFTYVTAAADSTSLEPGGFLIKSGLSRTRYKIESLGYNSLFRLKSVSGDLPMFKSCGVAIDDILSINGTTFSTINSGEFSVMAVDEDSIIYRNINAVEELNTIIPFNNFGTSVNWVSNSNLLTGTAGSFANLSVGDWVKKQTDDNTYYKQVVALDASPALATIVTLGSNYSGVTSTSIGILFDQNSSVNTGMFLQDETDIKFYEGDSVKTGDILFITENNNANWFETANSGSFAINAWGTNATDGKIFLRITNLAGVAETNALQNIANTKFSITEAFENKFSTIKQISHVAIDQFNPNRRIVYLSPGDRAYKWGQSNVSSISALGKMNYNNDIVTGVDGYLYYTGLLRKVQRIIDGFEPDATNFPGRKAVGSLIEVLPPLPRRVTIAIDVTTQDGVNLSEISNEITSAIINYVSGLGVGEDVILSDITVRVKNIDGVAAVTFITPEPTNERIAISSDEKAFIENSDISIA</sequence>
<name>A0A6J5KUV1_9CAUD</name>
<evidence type="ECO:0000313" key="1">
    <source>
        <dbReference type="EMBL" id="CAB4125781.1"/>
    </source>
</evidence>
<protein>
    <submittedName>
        <fullName evidence="1">Baseplate protein J-like</fullName>
    </submittedName>
</protein>
<gene>
    <name evidence="1" type="ORF">UFOVP53_228</name>
</gene>
<accession>A0A6J5KUV1</accession>